<keyword evidence="3 7" id="KW-0813">Transport</keyword>
<feature type="domain" description="Major facilitator superfamily (MFS) profile" evidence="10">
    <location>
        <begin position="28"/>
        <end position="490"/>
    </location>
</feature>
<dbReference type="InterPro" id="IPR005828">
    <property type="entry name" value="MFS_sugar_transport-like"/>
</dbReference>
<dbReference type="GO" id="GO:0016020">
    <property type="term" value="C:membrane"/>
    <property type="evidence" value="ECO:0007669"/>
    <property type="project" value="UniProtKB-SubCell"/>
</dbReference>
<dbReference type="InterPro" id="IPR005829">
    <property type="entry name" value="Sugar_transporter_CS"/>
</dbReference>
<dbReference type="InterPro" id="IPR050360">
    <property type="entry name" value="MFS_Sugar_Transporters"/>
</dbReference>
<dbReference type="RefSeq" id="XP_020055931.1">
    <property type="nucleotide sequence ID" value="XM_020198476.1"/>
</dbReference>
<dbReference type="Proteomes" id="UP000184546">
    <property type="component" value="Unassembled WGS sequence"/>
</dbReference>
<dbReference type="InterPro" id="IPR003663">
    <property type="entry name" value="Sugar/inositol_transpt"/>
</dbReference>
<dbReference type="SUPFAM" id="SSF103473">
    <property type="entry name" value="MFS general substrate transporter"/>
    <property type="match status" value="1"/>
</dbReference>
<evidence type="ECO:0000259" key="10">
    <source>
        <dbReference type="PROSITE" id="PS50850"/>
    </source>
</evidence>
<accession>A0A1L9WTU0</accession>
<evidence type="ECO:0000256" key="1">
    <source>
        <dbReference type="ARBA" id="ARBA00004141"/>
    </source>
</evidence>
<dbReference type="EMBL" id="KV878977">
    <property type="protein sequence ID" value="OJJ99591.1"/>
    <property type="molecule type" value="Genomic_DNA"/>
</dbReference>
<feature type="transmembrane region" description="Helical" evidence="9">
    <location>
        <begin position="468"/>
        <end position="486"/>
    </location>
</feature>
<evidence type="ECO:0000256" key="4">
    <source>
        <dbReference type="ARBA" id="ARBA00022692"/>
    </source>
</evidence>
<evidence type="ECO:0000256" key="7">
    <source>
        <dbReference type="RuleBase" id="RU003346"/>
    </source>
</evidence>
<dbReference type="PRINTS" id="PR00171">
    <property type="entry name" value="SUGRTRNSPORT"/>
</dbReference>
<feature type="transmembrane region" description="Helical" evidence="9">
    <location>
        <begin position="332"/>
        <end position="351"/>
    </location>
</feature>
<dbReference type="NCBIfam" id="TIGR00879">
    <property type="entry name" value="SP"/>
    <property type="match status" value="1"/>
</dbReference>
<comment type="similarity">
    <text evidence="2 7">Belongs to the major facilitator superfamily. Sugar transporter (TC 2.A.1.1) family.</text>
</comment>
<feature type="region of interest" description="Disordered" evidence="8">
    <location>
        <begin position="519"/>
        <end position="554"/>
    </location>
</feature>
<evidence type="ECO:0000313" key="12">
    <source>
        <dbReference type="Proteomes" id="UP000184546"/>
    </source>
</evidence>
<evidence type="ECO:0000256" key="5">
    <source>
        <dbReference type="ARBA" id="ARBA00022989"/>
    </source>
</evidence>
<feature type="compositionally biased region" description="Basic and acidic residues" evidence="8">
    <location>
        <begin position="520"/>
        <end position="554"/>
    </location>
</feature>
<dbReference type="AlphaFoldDB" id="A0A1L9WTU0"/>
<feature type="transmembrane region" description="Helical" evidence="9">
    <location>
        <begin position="23"/>
        <end position="41"/>
    </location>
</feature>
<feature type="transmembrane region" description="Helical" evidence="9">
    <location>
        <begin position="295"/>
        <end position="317"/>
    </location>
</feature>
<feature type="transmembrane region" description="Helical" evidence="9">
    <location>
        <begin position="129"/>
        <end position="150"/>
    </location>
</feature>
<evidence type="ECO:0000256" key="2">
    <source>
        <dbReference type="ARBA" id="ARBA00010992"/>
    </source>
</evidence>
<reference evidence="12" key="1">
    <citation type="journal article" date="2017" name="Genome Biol.">
        <title>Comparative genomics reveals high biological diversity and specific adaptations in the industrially and medically important fungal genus Aspergillus.</title>
        <authorList>
            <person name="de Vries R.P."/>
            <person name="Riley R."/>
            <person name="Wiebenga A."/>
            <person name="Aguilar-Osorio G."/>
            <person name="Amillis S."/>
            <person name="Uchima C.A."/>
            <person name="Anderluh G."/>
            <person name="Asadollahi M."/>
            <person name="Askin M."/>
            <person name="Barry K."/>
            <person name="Battaglia E."/>
            <person name="Bayram O."/>
            <person name="Benocci T."/>
            <person name="Braus-Stromeyer S.A."/>
            <person name="Caldana C."/>
            <person name="Canovas D."/>
            <person name="Cerqueira G.C."/>
            <person name="Chen F."/>
            <person name="Chen W."/>
            <person name="Choi C."/>
            <person name="Clum A."/>
            <person name="Dos Santos R.A."/>
            <person name="Damasio A.R."/>
            <person name="Diallinas G."/>
            <person name="Emri T."/>
            <person name="Fekete E."/>
            <person name="Flipphi M."/>
            <person name="Freyberg S."/>
            <person name="Gallo A."/>
            <person name="Gournas C."/>
            <person name="Habgood R."/>
            <person name="Hainaut M."/>
            <person name="Harispe M.L."/>
            <person name="Henrissat B."/>
            <person name="Hilden K.S."/>
            <person name="Hope R."/>
            <person name="Hossain A."/>
            <person name="Karabika E."/>
            <person name="Karaffa L."/>
            <person name="Karanyi Z."/>
            <person name="Krasevec N."/>
            <person name="Kuo A."/>
            <person name="Kusch H."/>
            <person name="LaButti K."/>
            <person name="Lagendijk E.L."/>
            <person name="Lapidus A."/>
            <person name="Levasseur A."/>
            <person name="Lindquist E."/>
            <person name="Lipzen A."/>
            <person name="Logrieco A.F."/>
            <person name="MacCabe A."/>
            <person name="Maekelae M.R."/>
            <person name="Malavazi I."/>
            <person name="Melin P."/>
            <person name="Meyer V."/>
            <person name="Mielnichuk N."/>
            <person name="Miskei M."/>
            <person name="Molnar A.P."/>
            <person name="Mule G."/>
            <person name="Ngan C.Y."/>
            <person name="Orejas M."/>
            <person name="Orosz E."/>
            <person name="Ouedraogo J.P."/>
            <person name="Overkamp K.M."/>
            <person name="Park H.-S."/>
            <person name="Perrone G."/>
            <person name="Piumi F."/>
            <person name="Punt P.J."/>
            <person name="Ram A.F."/>
            <person name="Ramon A."/>
            <person name="Rauscher S."/>
            <person name="Record E."/>
            <person name="Riano-Pachon D.M."/>
            <person name="Robert V."/>
            <person name="Roehrig J."/>
            <person name="Ruller R."/>
            <person name="Salamov A."/>
            <person name="Salih N.S."/>
            <person name="Samson R.A."/>
            <person name="Sandor E."/>
            <person name="Sanguinetti M."/>
            <person name="Schuetze T."/>
            <person name="Sepcic K."/>
            <person name="Shelest E."/>
            <person name="Sherlock G."/>
            <person name="Sophianopoulou V."/>
            <person name="Squina F.M."/>
            <person name="Sun H."/>
            <person name="Susca A."/>
            <person name="Todd R.B."/>
            <person name="Tsang A."/>
            <person name="Unkles S.E."/>
            <person name="van de Wiele N."/>
            <person name="van Rossen-Uffink D."/>
            <person name="Oliveira J.V."/>
            <person name="Vesth T.C."/>
            <person name="Visser J."/>
            <person name="Yu J.-H."/>
            <person name="Zhou M."/>
            <person name="Andersen M.R."/>
            <person name="Archer D.B."/>
            <person name="Baker S.E."/>
            <person name="Benoit I."/>
            <person name="Brakhage A.A."/>
            <person name="Braus G.H."/>
            <person name="Fischer R."/>
            <person name="Frisvad J.C."/>
            <person name="Goldman G.H."/>
            <person name="Houbraken J."/>
            <person name="Oakley B."/>
            <person name="Pocsi I."/>
            <person name="Scazzocchio C."/>
            <person name="Seiboth B."/>
            <person name="vanKuyk P.A."/>
            <person name="Wortman J."/>
            <person name="Dyer P.S."/>
            <person name="Grigoriev I.V."/>
        </authorList>
    </citation>
    <scope>NUCLEOTIDE SEQUENCE [LARGE SCALE GENOMIC DNA]</scope>
    <source>
        <strain evidence="12">ATCC 16872 / CBS 172.66 / WB 5094</strain>
    </source>
</reference>
<evidence type="ECO:0000313" key="11">
    <source>
        <dbReference type="EMBL" id="OJJ99591.1"/>
    </source>
</evidence>
<protein>
    <recommendedName>
        <fullName evidence="10">Major facilitator superfamily (MFS) profile domain-containing protein</fullName>
    </recommendedName>
</protein>
<dbReference type="InterPro" id="IPR036259">
    <property type="entry name" value="MFS_trans_sf"/>
</dbReference>
<organism evidence="11 12">
    <name type="scientific">Aspergillus aculeatus (strain ATCC 16872 / CBS 172.66 / WB 5094)</name>
    <dbReference type="NCBI Taxonomy" id="690307"/>
    <lineage>
        <taxon>Eukaryota</taxon>
        <taxon>Fungi</taxon>
        <taxon>Dikarya</taxon>
        <taxon>Ascomycota</taxon>
        <taxon>Pezizomycotina</taxon>
        <taxon>Eurotiomycetes</taxon>
        <taxon>Eurotiomycetidae</taxon>
        <taxon>Eurotiales</taxon>
        <taxon>Aspergillaceae</taxon>
        <taxon>Aspergillus</taxon>
        <taxon>Aspergillus subgen. Circumdati</taxon>
    </lineage>
</organism>
<keyword evidence="12" id="KW-1185">Reference proteome</keyword>
<feature type="transmembrane region" description="Helical" evidence="9">
    <location>
        <begin position="162"/>
        <end position="180"/>
    </location>
</feature>
<feature type="transmembrane region" description="Helical" evidence="9">
    <location>
        <begin position="200"/>
        <end position="217"/>
    </location>
</feature>
<gene>
    <name evidence="11" type="ORF">ASPACDRAFT_1888291</name>
</gene>
<feature type="transmembrane region" description="Helical" evidence="9">
    <location>
        <begin position="395"/>
        <end position="415"/>
    </location>
</feature>
<dbReference type="OrthoDB" id="5296287at2759"/>
<feature type="transmembrane region" description="Helical" evidence="9">
    <location>
        <begin position="436"/>
        <end position="456"/>
    </location>
</feature>
<evidence type="ECO:0000256" key="3">
    <source>
        <dbReference type="ARBA" id="ARBA00022448"/>
    </source>
</evidence>
<evidence type="ECO:0000256" key="9">
    <source>
        <dbReference type="SAM" id="Phobius"/>
    </source>
</evidence>
<dbReference type="PROSITE" id="PS00217">
    <property type="entry name" value="SUGAR_TRANSPORT_2"/>
    <property type="match status" value="1"/>
</dbReference>
<dbReference type="GO" id="GO:0005351">
    <property type="term" value="F:carbohydrate:proton symporter activity"/>
    <property type="evidence" value="ECO:0007669"/>
    <property type="project" value="TreeGrafter"/>
</dbReference>
<evidence type="ECO:0000256" key="6">
    <source>
        <dbReference type="ARBA" id="ARBA00023136"/>
    </source>
</evidence>
<keyword evidence="5 9" id="KW-1133">Transmembrane helix</keyword>
<comment type="subcellular location">
    <subcellularLocation>
        <location evidence="1">Membrane</location>
        <topology evidence="1">Multi-pass membrane protein</topology>
    </subcellularLocation>
</comment>
<dbReference type="OMA" id="ATINILC"/>
<feature type="transmembrane region" description="Helical" evidence="9">
    <location>
        <begin position="103"/>
        <end position="123"/>
    </location>
</feature>
<evidence type="ECO:0000256" key="8">
    <source>
        <dbReference type="SAM" id="MobiDB-lite"/>
    </source>
</evidence>
<dbReference type="Gene3D" id="1.20.1250.20">
    <property type="entry name" value="MFS general substrate transporter like domains"/>
    <property type="match status" value="1"/>
</dbReference>
<proteinExistence type="inferred from homology"/>
<dbReference type="PROSITE" id="PS50850">
    <property type="entry name" value="MFS"/>
    <property type="match status" value="1"/>
</dbReference>
<dbReference type="PANTHER" id="PTHR48022:SF23">
    <property type="entry name" value="MAJOR FACILITATOR SUPERFAMILY (MFS) PROFILE DOMAIN-CONTAINING PROTEIN"/>
    <property type="match status" value="1"/>
</dbReference>
<feature type="transmembrane region" description="Helical" evidence="9">
    <location>
        <begin position="363"/>
        <end position="383"/>
    </location>
</feature>
<keyword evidence="6 9" id="KW-0472">Membrane</keyword>
<dbReference type="GeneID" id="30972290"/>
<sequence length="554" mass="60303">MGATGGGISKDALKQVPKPARAAFIWLVAIWASYCGSLHGFNSSNISGVMGMSAFKHEYGWDSLSSGTVTNYKGWVTSSMLLGQTAGILLSGPIMERRGRRPVILLAAITYTIGALLMAVNFGSLVELMVGRTISGLGSGIAYSAGPVYISEVAPTELRGMMSTFYNAGIMSGVAGAYWINYAVTMVIPAGSEWQWRIPMILQLIPSTFLLAGYPFCPESPRFLMMRGQVAAARRNLIRLRGGLDERNPYFAREYTELRNKVDHSEDAPTTGQSPWKSIQQSCRQFASDPTFRKVLVLVLFVQTFFIMSGGNSITYYAPTILDSIGFNSSKVLLFTAVYGTIKFLSVFLYAFFLTERFGRRPLLLAGSTINLVCLIYIAAYLGKADLSATNSSPSAAAIIAVVALCVFAVGYGFGWAPAFSLTASEICPTSMRGTVITLAFTYQNLLNFGITRGFPNMTIAMHPWGPFALFAVCTFCGTLWVFFAFPECKGRSMESTGALMALPWYKVGFEPVPLQQELSGREGEAGGKDLEKDAYSEHEETVVERVDGRSIGR</sequence>
<dbReference type="Pfam" id="PF00083">
    <property type="entry name" value="Sugar_tr"/>
    <property type="match status" value="1"/>
</dbReference>
<keyword evidence="4 9" id="KW-0812">Transmembrane</keyword>
<dbReference type="VEuPathDB" id="FungiDB:ASPACDRAFT_1888291"/>
<name>A0A1L9WTU0_ASPA1</name>
<dbReference type="PANTHER" id="PTHR48022">
    <property type="entry name" value="PLASTIDIC GLUCOSE TRANSPORTER 4"/>
    <property type="match status" value="1"/>
</dbReference>
<dbReference type="InterPro" id="IPR020846">
    <property type="entry name" value="MFS_dom"/>
</dbReference>